<reference evidence="10 11" key="1">
    <citation type="journal article" date="2009" name="Science">
        <title>Green evolution and dynamic adaptations revealed by genomes of the marine picoeukaryotes Micromonas.</title>
        <authorList>
            <person name="Worden A.Z."/>
            <person name="Lee J.H."/>
            <person name="Mock T."/>
            <person name="Rouze P."/>
            <person name="Simmons M.P."/>
            <person name="Aerts A.L."/>
            <person name="Allen A.E."/>
            <person name="Cuvelier M.L."/>
            <person name="Derelle E."/>
            <person name="Everett M.V."/>
            <person name="Foulon E."/>
            <person name="Grimwood J."/>
            <person name="Gundlach H."/>
            <person name="Henrissat B."/>
            <person name="Napoli C."/>
            <person name="McDonald S.M."/>
            <person name="Parker M.S."/>
            <person name="Rombauts S."/>
            <person name="Salamov A."/>
            <person name="Von Dassow P."/>
            <person name="Badger J.H."/>
            <person name="Coutinho P.M."/>
            <person name="Demir E."/>
            <person name="Dubchak I."/>
            <person name="Gentemann C."/>
            <person name="Eikrem W."/>
            <person name="Gready J.E."/>
            <person name="John U."/>
            <person name="Lanier W."/>
            <person name="Lindquist E.A."/>
            <person name="Lucas S."/>
            <person name="Mayer K.F."/>
            <person name="Moreau H."/>
            <person name="Not F."/>
            <person name="Otillar R."/>
            <person name="Panaud O."/>
            <person name="Pangilinan J."/>
            <person name="Paulsen I."/>
            <person name="Piegu B."/>
            <person name="Poliakov A."/>
            <person name="Robbens S."/>
            <person name="Schmutz J."/>
            <person name="Toulza E."/>
            <person name="Wyss T."/>
            <person name="Zelensky A."/>
            <person name="Zhou K."/>
            <person name="Armbrust E.V."/>
            <person name="Bhattacharya D."/>
            <person name="Goodenough U.W."/>
            <person name="Van de Peer Y."/>
            <person name="Grigoriev I.V."/>
        </authorList>
    </citation>
    <scope>NUCLEOTIDE SEQUENCE [LARGE SCALE GENOMIC DNA]</scope>
    <source>
        <strain evidence="11">RCC299 / NOUM17</strain>
    </source>
</reference>
<evidence type="ECO:0000256" key="6">
    <source>
        <dbReference type="SAM" id="Coils"/>
    </source>
</evidence>
<dbReference type="Proteomes" id="UP000002009">
    <property type="component" value="Chromosome 2"/>
</dbReference>
<evidence type="ECO:0000256" key="2">
    <source>
        <dbReference type="ARBA" id="ARBA00007413"/>
    </source>
</evidence>
<dbReference type="Pfam" id="PF09088">
    <property type="entry name" value="MIF4G_like"/>
    <property type="match status" value="1"/>
</dbReference>
<evidence type="ECO:0000313" key="11">
    <source>
        <dbReference type="Proteomes" id="UP000002009"/>
    </source>
</evidence>
<feature type="coiled-coil region" evidence="6">
    <location>
        <begin position="703"/>
        <end position="730"/>
    </location>
</feature>
<dbReference type="Pfam" id="PF02854">
    <property type="entry name" value="MIF4G"/>
    <property type="match status" value="1"/>
</dbReference>
<dbReference type="SUPFAM" id="SSF48371">
    <property type="entry name" value="ARM repeat"/>
    <property type="match status" value="3"/>
</dbReference>
<evidence type="ECO:0000256" key="3">
    <source>
        <dbReference type="ARBA" id="ARBA00022664"/>
    </source>
</evidence>
<protein>
    <recommendedName>
        <fullName evidence="12">MIF4G domain-containing protein</fullName>
    </recommendedName>
</protein>
<evidence type="ECO:0000256" key="4">
    <source>
        <dbReference type="ARBA" id="ARBA00023187"/>
    </source>
</evidence>
<proteinExistence type="inferred from homology"/>
<dbReference type="GeneID" id="8241261"/>
<dbReference type="FunCoup" id="C1E0M0">
    <property type="interactions" value="2023"/>
</dbReference>
<dbReference type="OMA" id="DTMQLEC"/>
<dbReference type="GO" id="GO:0006406">
    <property type="term" value="P:mRNA export from nucleus"/>
    <property type="evidence" value="ECO:0007669"/>
    <property type="project" value="InterPro"/>
</dbReference>
<dbReference type="OrthoDB" id="10252707at2759"/>
<evidence type="ECO:0000259" key="7">
    <source>
        <dbReference type="Pfam" id="PF02854"/>
    </source>
</evidence>
<sequence length="873" mass="94744">MAGSRELEEMREAIIHCDGSPEMMKHLSGLLAQDLPALNEPACKFVLECVQNLPVKTPVYATLVAMLNHGCGEFVEEVVRATCELLETSLASATLDDRIRARLLLRFVAVWPVVGIVSESAAVDILDAVVCAALDAAEKGEPGWQPRADYLAYIALAALPWAGGTLQKAKEFDRMMDSIEDYLRKRRQGPDPAAMLFAPPAGSAADTVDDWLEECWGRVNEVRKAGAQDEASWTVKSIPPVTDVVTGDEFEYAGHKHTPPPLKVVEMTFSGAAEALAAYPVRPRLRCGNNRSPLNSPVFLFFFFFVFLRKPKRLVSSSRILPQEQTEGLWDAGDWGPLERFVAEEYIADTLWAFEPGFRRDATIPAADQMGTLPLPADHPERCQFLVAETLFGEMLALPRPAHEAVFYHIVIQDLCQAIPSFPKMMAKVVGQMFRQIGRMEFEARERLADWMAHHLSCFELAWPWQSWVHVADQASAHPQRTFCSSVVRRLCRLSYYDRVKESLPDELHCIMPNTPALNPDYILETLNGSSGALRDLQAFMKEKKPAAEVMEWLKTSGKLDALGRAGAAKVLTVAALQHGQKCITHHNVLLKRYEGALTELTQESSEEQGCADVMVAAAAGIWAGTHPHMAVTAVSRLLELGLVKPADVARWLETSISDETAAGTDEDGASRGVAWGTADAWDIACLAVETVAADRVNREWKASAARRKVEAAEAQAARATADADRAASQGRHVDAGRAKEAAGRIEGKIARLRAELDDASLPVEHAGAQLADAAGALCLALVKALAPKLADAAADAAGPTPAEVGADAAPERRDQRALAMCVAALRRFRSYVGAEYEGKVREALGGASAEVATALGEAMSGRVGFSGAAMIE</sequence>
<keyword evidence="5" id="KW-0539">Nucleus</keyword>
<dbReference type="GO" id="GO:0003729">
    <property type="term" value="F:mRNA binding"/>
    <property type="evidence" value="ECO:0007669"/>
    <property type="project" value="TreeGrafter"/>
</dbReference>
<dbReference type="InterPro" id="IPR003890">
    <property type="entry name" value="MIF4G-like_typ-3"/>
</dbReference>
<accession>C1E0M0</accession>
<dbReference type="PANTHER" id="PTHR12412:SF2">
    <property type="entry name" value="NUCLEAR CAP-BINDING PROTEIN SUBUNIT 1"/>
    <property type="match status" value="1"/>
</dbReference>
<dbReference type="InterPro" id="IPR015174">
    <property type="entry name" value="MIF4G-like_typ-2"/>
</dbReference>
<dbReference type="Pfam" id="PF09090">
    <property type="entry name" value="MIF4G_like_2"/>
    <property type="match status" value="1"/>
</dbReference>
<feature type="domain" description="MIF4G-like type 2" evidence="9">
    <location>
        <begin position="536"/>
        <end position="724"/>
    </location>
</feature>
<dbReference type="GO" id="GO:0006397">
    <property type="term" value="P:mRNA processing"/>
    <property type="evidence" value="ECO:0007669"/>
    <property type="project" value="UniProtKB-KW"/>
</dbReference>
<dbReference type="GO" id="GO:0000184">
    <property type="term" value="P:nuclear-transcribed mRNA catabolic process, nonsense-mediated decay"/>
    <property type="evidence" value="ECO:0007669"/>
    <property type="project" value="TreeGrafter"/>
</dbReference>
<dbReference type="RefSeq" id="XP_002499583.1">
    <property type="nucleotide sequence ID" value="XM_002499537.1"/>
</dbReference>
<keyword evidence="4" id="KW-0508">mRNA splicing</keyword>
<dbReference type="GO" id="GO:0005846">
    <property type="term" value="C:nuclear cap binding complex"/>
    <property type="evidence" value="ECO:0007669"/>
    <property type="project" value="InterPro"/>
</dbReference>
<organism evidence="10 11">
    <name type="scientific">Micromonas commoda (strain RCC299 / NOUM17 / CCMP2709)</name>
    <name type="common">Picoplanktonic green alga</name>
    <dbReference type="NCBI Taxonomy" id="296587"/>
    <lineage>
        <taxon>Eukaryota</taxon>
        <taxon>Viridiplantae</taxon>
        <taxon>Chlorophyta</taxon>
        <taxon>Mamiellophyceae</taxon>
        <taxon>Mamiellales</taxon>
        <taxon>Mamiellaceae</taxon>
        <taxon>Micromonas</taxon>
    </lineage>
</organism>
<dbReference type="AlphaFoldDB" id="C1E0M0"/>
<dbReference type="GO" id="GO:0005634">
    <property type="term" value="C:nucleus"/>
    <property type="evidence" value="ECO:0007669"/>
    <property type="project" value="UniProtKB-SubCell"/>
</dbReference>
<dbReference type="GO" id="GO:0008380">
    <property type="term" value="P:RNA splicing"/>
    <property type="evidence" value="ECO:0007669"/>
    <property type="project" value="UniProtKB-KW"/>
</dbReference>
<dbReference type="InterPro" id="IPR015172">
    <property type="entry name" value="MIF4G-like_typ-1"/>
</dbReference>
<gene>
    <name evidence="10" type="ORF">MICPUN_56144</name>
</gene>
<dbReference type="STRING" id="296587.C1E0M0"/>
<dbReference type="InParanoid" id="C1E0M0"/>
<evidence type="ECO:0008006" key="12">
    <source>
        <dbReference type="Google" id="ProtNLM"/>
    </source>
</evidence>
<dbReference type="EMBL" id="CP001323">
    <property type="protein sequence ID" value="ACO60841.1"/>
    <property type="molecule type" value="Genomic_DNA"/>
</dbReference>
<keyword evidence="6" id="KW-0175">Coiled coil</keyword>
<keyword evidence="11" id="KW-1185">Reference proteome</keyword>
<dbReference type="eggNOG" id="KOG1104">
    <property type="taxonomic scope" value="Eukaryota"/>
</dbReference>
<evidence type="ECO:0000313" key="10">
    <source>
        <dbReference type="EMBL" id="ACO60841.1"/>
    </source>
</evidence>
<evidence type="ECO:0000259" key="9">
    <source>
        <dbReference type="Pfam" id="PF09090"/>
    </source>
</evidence>
<evidence type="ECO:0000259" key="8">
    <source>
        <dbReference type="Pfam" id="PF09088"/>
    </source>
</evidence>
<dbReference type="Gene3D" id="1.25.40.180">
    <property type="match status" value="3"/>
</dbReference>
<evidence type="ECO:0000256" key="5">
    <source>
        <dbReference type="ARBA" id="ARBA00023242"/>
    </source>
</evidence>
<comment type="similarity">
    <text evidence="2">Belongs to the NCBP1 family.</text>
</comment>
<dbReference type="GO" id="GO:0000339">
    <property type="term" value="F:RNA cap binding"/>
    <property type="evidence" value="ECO:0007669"/>
    <property type="project" value="InterPro"/>
</dbReference>
<dbReference type="PANTHER" id="PTHR12412">
    <property type="entry name" value="CAP BINDING PROTEIN"/>
    <property type="match status" value="1"/>
</dbReference>
<dbReference type="InterPro" id="IPR016024">
    <property type="entry name" value="ARM-type_fold"/>
</dbReference>
<name>C1E0M0_MICCC</name>
<evidence type="ECO:0000256" key="1">
    <source>
        <dbReference type="ARBA" id="ARBA00004123"/>
    </source>
</evidence>
<dbReference type="InterPro" id="IPR027159">
    <property type="entry name" value="CBP80"/>
</dbReference>
<keyword evidence="3" id="KW-0507">mRNA processing</keyword>
<feature type="domain" description="MIF4G-like type 1" evidence="8">
    <location>
        <begin position="385"/>
        <end position="506"/>
    </location>
</feature>
<comment type="subcellular location">
    <subcellularLocation>
        <location evidence="1">Nucleus</location>
    </subcellularLocation>
</comment>
<dbReference type="KEGG" id="mis:MICPUN_56144"/>
<feature type="domain" description="MIF4G" evidence="7">
    <location>
        <begin position="23"/>
        <end position="187"/>
    </location>
</feature>